<gene>
    <name evidence="1" type="ORF">HMN09_00295700</name>
</gene>
<reference evidence="1" key="1">
    <citation type="submission" date="2020-05" db="EMBL/GenBank/DDBJ databases">
        <title>Mycena genomes resolve the evolution of fungal bioluminescence.</title>
        <authorList>
            <person name="Tsai I.J."/>
        </authorList>
    </citation>
    <scope>NUCLEOTIDE SEQUENCE</scope>
    <source>
        <strain evidence="1">110903Hualien_Pintung</strain>
    </source>
</reference>
<organism evidence="1 2">
    <name type="scientific">Mycena chlorophos</name>
    <name type="common">Agaric fungus</name>
    <name type="synonym">Agaricus chlorophos</name>
    <dbReference type="NCBI Taxonomy" id="658473"/>
    <lineage>
        <taxon>Eukaryota</taxon>
        <taxon>Fungi</taxon>
        <taxon>Dikarya</taxon>
        <taxon>Basidiomycota</taxon>
        <taxon>Agaricomycotina</taxon>
        <taxon>Agaricomycetes</taxon>
        <taxon>Agaricomycetidae</taxon>
        <taxon>Agaricales</taxon>
        <taxon>Marasmiineae</taxon>
        <taxon>Mycenaceae</taxon>
        <taxon>Mycena</taxon>
    </lineage>
</organism>
<evidence type="ECO:0000313" key="1">
    <source>
        <dbReference type="EMBL" id="KAF7319561.1"/>
    </source>
</evidence>
<comment type="caution">
    <text evidence="1">The sequence shown here is derived from an EMBL/GenBank/DDBJ whole genome shotgun (WGS) entry which is preliminary data.</text>
</comment>
<sequence length="624" mass="69895">MNQRAAPTVNLDVFSSILSHISSPRTIHAVLQAIPRANPLFHAALTRRVALPIQFDVYDQETEAASTDLLDVLLRAAQAERLPSIRHLSLAIEVDLDSRVPLRSWVQDREKVIQEDFSPDAQALFGALPTLVRACPGLRRLHYYSFPGLALPRAVVDELAKLEQLEHVTVDCSVTSSQGRVSGGGDYAEPGQLSAEWDGDIWDIEPFASTVGPKLTSLNLRHINLTFYNTLIRQTEVFATYHKLRHLTTDIIDGVWDWRGGGSPVEGASPEFNFQHLGFPAVEVFDLVVTDLTLSGPKLGPLKMVSCERLTELHILVQYSLCFGGDRAVWDEIKLFEALTGDMLPALRLLEVKDNAYNQRYYWIDDPHSTRHQMIYQRGRAYPGFVPCFLASIGTGALPNLTHLWVDEKILIGPTKTLIEFSRSTKPDDLAWMATLRTAFARLVSVRVGFGPLDATSIDIVLNLLNPAILRDFGFEWDWHAFGRQDPLSPKLIAGLTRFPHLTDVHFLFPRPTSPRPPAGERTTELPYPPSDPYTLAGVSAIFDAHSRVSRVGVGNSILWERHVQGPLLVSDGKNGPNANVPRFFRAGYMYAKDSENADNYSPLRPVYREEINEMRELLKRILV</sequence>
<evidence type="ECO:0000313" key="2">
    <source>
        <dbReference type="Proteomes" id="UP000613580"/>
    </source>
</evidence>
<name>A0A8H6WJS5_MYCCL</name>
<dbReference type="AlphaFoldDB" id="A0A8H6WJS5"/>
<protein>
    <submittedName>
        <fullName evidence="1">Uncharacterized protein</fullName>
    </submittedName>
</protein>
<dbReference type="Proteomes" id="UP000613580">
    <property type="component" value="Unassembled WGS sequence"/>
</dbReference>
<proteinExistence type="predicted"/>
<accession>A0A8H6WJS5</accession>
<keyword evidence="2" id="KW-1185">Reference proteome</keyword>
<dbReference type="EMBL" id="JACAZE010000003">
    <property type="protein sequence ID" value="KAF7319561.1"/>
    <property type="molecule type" value="Genomic_DNA"/>
</dbReference>
<dbReference type="OrthoDB" id="3015518at2759"/>